<protein>
    <submittedName>
        <fullName evidence="2">Uncharacterized protein</fullName>
    </submittedName>
</protein>
<keyword evidence="3" id="KW-1185">Reference proteome</keyword>
<sequence length="99" mass="11571">MTIHADRWNELRKRERWMLFFLIAYIPVVGGSVALLERFVSPDIPGVVLAIVWMLMMAVAWYRLLSFACPRCGEWFHTKWFAWVSLGRRCVHCGLEKGA</sequence>
<keyword evidence="1" id="KW-1133">Transmembrane helix</keyword>
<accession>A0ABW2YDZ3</accession>
<proteinExistence type="predicted"/>
<dbReference type="RefSeq" id="WP_386824927.1">
    <property type="nucleotide sequence ID" value="NZ_JBHTIF010000003.1"/>
</dbReference>
<reference evidence="3" key="1">
    <citation type="journal article" date="2019" name="Int. J. Syst. Evol. Microbiol.">
        <title>The Global Catalogue of Microorganisms (GCM) 10K type strain sequencing project: providing services to taxonomists for standard genome sequencing and annotation.</title>
        <authorList>
            <consortium name="The Broad Institute Genomics Platform"/>
            <consortium name="The Broad Institute Genome Sequencing Center for Infectious Disease"/>
            <person name="Wu L."/>
            <person name="Ma J."/>
        </authorList>
    </citation>
    <scope>NUCLEOTIDE SEQUENCE [LARGE SCALE GENOMIC DNA]</scope>
    <source>
        <strain evidence="3">CCUG 55585</strain>
    </source>
</reference>
<gene>
    <name evidence="2" type="ORF">ACFQ0E_14285</name>
</gene>
<evidence type="ECO:0000313" key="3">
    <source>
        <dbReference type="Proteomes" id="UP001597110"/>
    </source>
</evidence>
<feature type="transmembrane region" description="Helical" evidence="1">
    <location>
        <begin position="47"/>
        <end position="65"/>
    </location>
</feature>
<organism evidence="2 3">
    <name type="scientific">Lysobacter brunescens</name>
    <dbReference type="NCBI Taxonomy" id="262323"/>
    <lineage>
        <taxon>Bacteria</taxon>
        <taxon>Pseudomonadati</taxon>
        <taxon>Pseudomonadota</taxon>
        <taxon>Gammaproteobacteria</taxon>
        <taxon>Lysobacterales</taxon>
        <taxon>Lysobacteraceae</taxon>
        <taxon>Lysobacter</taxon>
    </lineage>
</organism>
<feature type="transmembrane region" description="Helical" evidence="1">
    <location>
        <begin position="17"/>
        <end position="35"/>
    </location>
</feature>
<evidence type="ECO:0000256" key="1">
    <source>
        <dbReference type="SAM" id="Phobius"/>
    </source>
</evidence>
<keyword evidence="1" id="KW-0812">Transmembrane</keyword>
<name>A0ABW2YDZ3_9GAMM</name>
<evidence type="ECO:0000313" key="2">
    <source>
        <dbReference type="EMBL" id="MFD0726767.1"/>
    </source>
</evidence>
<dbReference type="Proteomes" id="UP001597110">
    <property type="component" value="Unassembled WGS sequence"/>
</dbReference>
<keyword evidence="1" id="KW-0472">Membrane</keyword>
<dbReference type="EMBL" id="JBHTIF010000003">
    <property type="protein sequence ID" value="MFD0726767.1"/>
    <property type="molecule type" value="Genomic_DNA"/>
</dbReference>
<comment type="caution">
    <text evidence="2">The sequence shown here is derived from an EMBL/GenBank/DDBJ whole genome shotgun (WGS) entry which is preliminary data.</text>
</comment>